<dbReference type="Pfam" id="PF03648">
    <property type="entry name" value="Glyco_hydro_67N"/>
    <property type="match status" value="1"/>
</dbReference>
<dbReference type="SUPFAM" id="SSF55545">
    <property type="entry name" value="beta-N-acetylhexosaminidase-like domain"/>
    <property type="match status" value="1"/>
</dbReference>
<dbReference type="Pfam" id="PF07488">
    <property type="entry name" value="Glyco_hydro_67M"/>
    <property type="match status" value="1"/>
</dbReference>
<evidence type="ECO:0000256" key="6">
    <source>
        <dbReference type="ARBA" id="ARBA00023326"/>
    </source>
</evidence>
<gene>
    <name evidence="14" type="ORF">SAMN04489724_2417</name>
</gene>
<accession>A0A1I7BH42</accession>
<keyword evidence="10" id="KW-0732">Signal</keyword>
<dbReference type="SUPFAM" id="SSF51445">
    <property type="entry name" value="(Trans)glycosidases"/>
    <property type="match status" value="1"/>
</dbReference>
<dbReference type="Pfam" id="PF07477">
    <property type="entry name" value="Glyco_hydro_67C"/>
    <property type="match status" value="1"/>
</dbReference>
<dbReference type="GO" id="GO:0045493">
    <property type="term" value="P:xylan catabolic process"/>
    <property type="evidence" value="ECO:0007669"/>
    <property type="project" value="UniProtKB-KW"/>
</dbReference>
<evidence type="ECO:0000256" key="8">
    <source>
        <dbReference type="PIRSR" id="PIRSR029900-1"/>
    </source>
</evidence>
<feature type="domain" description="Alpha glucuronidase N-terminal" evidence="11">
    <location>
        <begin position="27"/>
        <end position="148"/>
    </location>
</feature>
<feature type="domain" description="Glycosyl hydrolase family 67 catalytic" evidence="13">
    <location>
        <begin position="153"/>
        <end position="471"/>
    </location>
</feature>
<name>A0A1I7BH42_9BACT</name>
<evidence type="ECO:0000256" key="7">
    <source>
        <dbReference type="PIRNR" id="PIRNR029900"/>
    </source>
</evidence>
<dbReference type="InterPro" id="IPR029018">
    <property type="entry name" value="Hex-like_dom2"/>
</dbReference>
<dbReference type="OrthoDB" id="339499at2"/>
<keyword evidence="4 9" id="KW-0119">Carbohydrate metabolism</keyword>
<evidence type="ECO:0000256" key="9">
    <source>
        <dbReference type="RuleBase" id="RU361198"/>
    </source>
</evidence>
<keyword evidence="15" id="KW-1185">Reference proteome</keyword>
<keyword evidence="5 7" id="KW-0326">Glycosidase</keyword>
<feature type="active site" description="Proton donor" evidence="8">
    <location>
        <position position="309"/>
    </location>
</feature>
<feature type="chain" id="PRO_5011717183" description="Xylan alpha-1,2-glucuronidase" evidence="10">
    <location>
        <begin position="22"/>
        <end position="717"/>
    </location>
</feature>
<sequence length="717" mass="81555">MRKPTFLAVLLWICISMNSIANDGYKLWLDYQPIEESQLKSEVESLLGGVYFFGENPTFEAIKNELDLASKSMLGKAPIYSKERLQNTKLWIGTRDQLSQVLSLDQQAEIKALGEDGYWRGTVELDGKSFYAIVGNQPVGTLYGVYNWINSIQSNTFDKGTEISDSPKIKIRMLNHWDNLDRTVERGYAGFSIWDWHRLPGYIDPRYIDYARANASIGINAVSLTNVNANALILTTDFMKKVKALADVFRPYGIKVFLTARFSAPIQLEGLKTADPLDPEVQAFWKKKTDEIYSFIPDFGGFLVKANSEGQPGPHEYGRNHAEGANMLADALALHGGVLIWRAFVYSHEDEVDRHMQANNEFEPLDGKFKDNVIIQIKNGAIDFQPREPFHPLYGAINETNVGMEFQITQEYLGQATNLVYLAPMWEEVLKSKTYKPSANSTVGSILEGKETGQKMTLIAGVSNIGTDRNWTGHLFAQSNWFAFGKMAWNPEVTSEEIAEEWTKLTFGQDSEVVSKVGEILLESHETAVDYMTPLGLHHIMGRSHHYGPGPWVMGGRADWTAPYYHQADSLGIGFDRTADGSGALTQYAPEIVEKWSDPNQIPEKFLLWFHHLPWDYQLKDGNTLWEGIAYHYDRGVKEVRQMQQTWASLESKIDPEEFDHVRQLLEVQEQEAEWWRNACLLYFQTFSKRPFPADIEQPEGDLEYYKSLRFPNAPGI</sequence>
<evidence type="ECO:0000259" key="13">
    <source>
        <dbReference type="Pfam" id="PF07488"/>
    </source>
</evidence>
<evidence type="ECO:0000256" key="5">
    <source>
        <dbReference type="ARBA" id="ARBA00023295"/>
    </source>
</evidence>
<protein>
    <recommendedName>
        <fullName evidence="9">Xylan alpha-1,2-glucuronidase</fullName>
        <ecNumber evidence="9">3.2.1.131</ecNumber>
    </recommendedName>
</protein>
<dbReference type="EMBL" id="FPBF01000003">
    <property type="protein sequence ID" value="SFT86457.1"/>
    <property type="molecule type" value="Genomic_DNA"/>
</dbReference>
<comment type="subunit">
    <text evidence="9">Homodimer.</text>
</comment>
<dbReference type="InterPro" id="IPR011395">
    <property type="entry name" value="Glyco_hydro_67_aGlcAse"/>
</dbReference>
<evidence type="ECO:0000259" key="11">
    <source>
        <dbReference type="Pfam" id="PF03648"/>
    </source>
</evidence>
<organism evidence="14 15">
    <name type="scientific">Algoriphagus locisalis</name>
    <dbReference type="NCBI Taxonomy" id="305507"/>
    <lineage>
        <taxon>Bacteria</taxon>
        <taxon>Pseudomonadati</taxon>
        <taxon>Bacteroidota</taxon>
        <taxon>Cytophagia</taxon>
        <taxon>Cytophagales</taxon>
        <taxon>Cyclobacteriaceae</taxon>
        <taxon>Algoriphagus</taxon>
    </lineage>
</organism>
<dbReference type="GO" id="GO:0005576">
    <property type="term" value="C:extracellular region"/>
    <property type="evidence" value="ECO:0007669"/>
    <property type="project" value="InterPro"/>
</dbReference>
<evidence type="ECO:0000256" key="3">
    <source>
        <dbReference type="ARBA" id="ARBA00022801"/>
    </source>
</evidence>
<dbReference type="STRING" id="305507.SAMN04489724_2417"/>
<evidence type="ECO:0000256" key="1">
    <source>
        <dbReference type="ARBA" id="ARBA00008833"/>
    </source>
</evidence>
<feature type="active site" description="Proton acceptor" evidence="8">
    <location>
        <position position="411"/>
    </location>
</feature>
<dbReference type="Gene3D" id="3.20.20.80">
    <property type="entry name" value="Glycosidases"/>
    <property type="match status" value="1"/>
</dbReference>
<dbReference type="AlphaFoldDB" id="A0A1I7BH42"/>
<evidence type="ECO:0000259" key="12">
    <source>
        <dbReference type="Pfam" id="PF07477"/>
    </source>
</evidence>
<keyword evidence="2 7" id="KW-0858">Xylan degradation</keyword>
<keyword evidence="3 7" id="KW-0378">Hydrolase</keyword>
<dbReference type="InterPro" id="IPR017853">
    <property type="entry name" value="GH"/>
</dbReference>
<comment type="similarity">
    <text evidence="1 7 9">Belongs to the glycosyl hydrolase 67 family.</text>
</comment>
<proteinExistence type="inferred from homology"/>
<dbReference type="PIRSF" id="PIRSF029900">
    <property type="entry name" value="Alpha-glucuronds"/>
    <property type="match status" value="1"/>
</dbReference>
<keyword evidence="6 9" id="KW-0624">Polysaccharide degradation</keyword>
<evidence type="ECO:0000313" key="14">
    <source>
        <dbReference type="EMBL" id="SFT86457.1"/>
    </source>
</evidence>
<dbReference type="Gene3D" id="3.90.1330.10">
    <property type="entry name" value="Alpha-glucuronidase, C-terminal domain"/>
    <property type="match status" value="1"/>
</dbReference>
<feature type="signal peptide" evidence="10">
    <location>
        <begin position="1"/>
        <end position="21"/>
    </location>
</feature>
<dbReference type="Gene3D" id="3.30.379.10">
    <property type="entry name" value="Chitobiase/beta-hexosaminidase domain 2-like"/>
    <property type="match status" value="1"/>
</dbReference>
<dbReference type="GO" id="GO:0046559">
    <property type="term" value="F:alpha-glucuronidase activity"/>
    <property type="evidence" value="ECO:0007669"/>
    <property type="project" value="InterPro"/>
</dbReference>
<dbReference type="GO" id="GO:0033939">
    <property type="term" value="F:xylan alpha-1,2-glucuronosidase activity"/>
    <property type="evidence" value="ECO:0007669"/>
    <property type="project" value="UniProtKB-EC"/>
</dbReference>
<dbReference type="RefSeq" id="WP_091693217.1">
    <property type="nucleotide sequence ID" value="NZ_FPBF01000003.1"/>
</dbReference>
<comment type="catalytic activity">
    <reaction evidence="9">
        <text>Hydrolysis of (1-&gt;2)-alpha-D-(4-O-methyl)glucuronosyl links in the main chain of hardwood xylans.</text>
        <dbReference type="EC" id="3.2.1.131"/>
    </reaction>
</comment>
<dbReference type="PANTHER" id="PTHR39207:SF1">
    <property type="entry name" value="ALPHA-GLUCURONIDASE A"/>
    <property type="match status" value="1"/>
</dbReference>
<dbReference type="PANTHER" id="PTHR39207">
    <property type="entry name" value="ALPHA-GLUCURONIDASE A"/>
    <property type="match status" value="1"/>
</dbReference>
<feature type="active site" description="Proton acceptor" evidence="8">
    <location>
        <position position="383"/>
    </location>
</feature>
<dbReference type="InterPro" id="IPR005154">
    <property type="entry name" value="Glyco_hydro_67_aGlcAse_N"/>
</dbReference>
<dbReference type="InterPro" id="IPR037054">
    <property type="entry name" value="A-glucoronidase_C_sf"/>
</dbReference>
<dbReference type="Proteomes" id="UP000199673">
    <property type="component" value="Unassembled WGS sequence"/>
</dbReference>
<evidence type="ECO:0000256" key="2">
    <source>
        <dbReference type="ARBA" id="ARBA00022651"/>
    </source>
</evidence>
<evidence type="ECO:0000313" key="15">
    <source>
        <dbReference type="Proteomes" id="UP000199673"/>
    </source>
</evidence>
<feature type="domain" description="Glycosyl hydrolase family 67 C-terminal" evidence="12">
    <location>
        <begin position="472"/>
        <end position="695"/>
    </location>
</feature>
<dbReference type="InterPro" id="IPR011100">
    <property type="entry name" value="Glyco_hydro_67_cat"/>
</dbReference>
<evidence type="ECO:0000256" key="4">
    <source>
        <dbReference type="ARBA" id="ARBA00023277"/>
    </source>
</evidence>
<evidence type="ECO:0000256" key="10">
    <source>
        <dbReference type="SAM" id="SignalP"/>
    </source>
</evidence>
<dbReference type="EC" id="3.2.1.131" evidence="9"/>
<reference evidence="15" key="1">
    <citation type="submission" date="2016-10" db="EMBL/GenBank/DDBJ databases">
        <authorList>
            <person name="Varghese N."/>
            <person name="Submissions S."/>
        </authorList>
    </citation>
    <scope>NUCLEOTIDE SEQUENCE [LARGE SCALE GENOMIC DNA]</scope>
    <source>
        <strain evidence="15">DSM 23445</strain>
    </source>
</reference>
<dbReference type="InterPro" id="IPR011099">
    <property type="entry name" value="Glyco_hydro_67_C"/>
</dbReference>